<protein>
    <submittedName>
        <fullName evidence="4">GNAT family N-acetyltransferase</fullName>
    </submittedName>
</protein>
<sequence>MMMLDRDATLADTAALVGLFEQVFDETFAHLYRPEDLQAFLEEHGAELWREQLQDPSFAIHVVEEAGLLAGYSKLGPLRLPVEPRAPAIELSQLYVAKAWHGSSVGRTLMDWTIAEARRRGARELYLSVYTDNPRARRFYGRYGFEEVGPYKFMVGEQADDDIILRLDL</sequence>
<evidence type="ECO:0000313" key="5">
    <source>
        <dbReference type="Proteomes" id="UP001165342"/>
    </source>
</evidence>
<dbReference type="RefSeq" id="WP_249831459.1">
    <property type="nucleotide sequence ID" value="NZ_JAMGBE010000002.1"/>
</dbReference>
<dbReference type="InterPro" id="IPR000182">
    <property type="entry name" value="GNAT_dom"/>
</dbReference>
<name>A0ABT0S2B3_9SPHN</name>
<dbReference type="PANTHER" id="PTHR43877">
    <property type="entry name" value="AMINOALKYLPHOSPHONATE N-ACETYLTRANSFERASE-RELATED-RELATED"/>
    <property type="match status" value="1"/>
</dbReference>
<evidence type="ECO:0000256" key="1">
    <source>
        <dbReference type="ARBA" id="ARBA00022679"/>
    </source>
</evidence>
<dbReference type="InterPro" id="IPR016181">
    <property type="entry name" value="Acyl_CoA_acyltransferase"/>
</dbReference>
<dbReference type="InterPro" id="IPR050832">
    <property type="entry name" value="Bact_Acetyltransf"/>
</dbReference>
<dbReference type="Proteomes" id="UP001165342">
    <property type="component" value="Unassembled WGS sequence"/>
</dbReference>
<dbReference type="Pfam" id="PF00583">
    <property type="entry name" value="Acetyltransf_1"/>
    <property type="match status" value="1"/>
</dbReference>
<evidence type="ECO:0000259" key="3">
    <source>
        <dbReference type="PROSITE" id="PS51186"/>
    </source>
</evidence>
<dbReference type="EMBL" id="JAMGBE010000002">
    <property type="protein sequence ID" value="MCL6729997.1"/>
    <property type="molecule type" value="Genomic_DNA"/>
</dbReference>
<dbReference type="SUPFAM" id="SSF55729">
    <property type="entry name" value="Acyl-CoA N-acyltransferases (Nat)"/>
    <property type="match status" value="1"/>
</dbReference>
<feature type="domain" description="N-acetyltransferase" evidence="3">
    <location>
        <begin position="3"/>
        <end position="169"/>
    </location>
</feature>
<reference evidence="4" key="1">
    <citation type="submission" date="2022-05" db="EMBL/GenBank/DDBJ databases">
        <authorList>
            <person name="Jo J.-H."/>
            <person name="Im W.-T."/>
        </authorList>
    </citation>
    <scope>NUCLEOTIDE SEQUENCE</scope>
    <source>
        <strain evidence="4">SE220</strain>
    </source>
</reference>
<accession>A0ABT0S2B3</accession>
<dbReference type="Gene3D" id="3.40.630.30">
    <property type="match status" value="1"/>
</dbReference>
<keyword evidence="1" id="KW-0808">Transferase</keyword>
<comment type="caution">
    <text evidence="4">The sequence shown here is derived from an EMBL/GenBank/DDBJ whole genome shotgun (WGS) entry which is preliminary data.</text>
</comment>
<keyword evidence="5" id="KW-1185">Reference proteome</keyword>
<evidence type="ECO:0000313" key="4">
    <source>
        <dbReference type="EMBL" id="MCL6729997.1"/>
    </source>
</evidence>
<proteinExistence type="predicted"/>
<evidence type="ECO:0000256" key="2">
    <source>
        <dbReference type="ARBA" id="ARBA00023315"/>
    </source>
</evidence>
<keyword evidence="2" id="KW-0012">Acyltransferase</keyword>
<organism evidence="4 5">
    <name type="scientific">Sphingomonas hankyongi</name>
    <dbReference type="NCBI Taxonomy" id="2908209"/>
    <lineage>
        <taxon>Bacteria</taxon>
        <taxon>Pseudomonadati</taxon>
        <taxon>Pseudomonadota</taxon>
        <taxon>Alphaproteobacteria</taxon>
        <taxon>Sphingomonadales</taxon>
        <taxon>Sphingomonadaceae</taxon>
        <taxon>Sphingomonas</taxon>
    </lineage>
</organism>
<gene>
    <name evidence="4" type="ORF">LZ538_07995</name>
</gene>
<dbReference type="PROSITE" id="PS51186">
    <property type="entry name" value="GNAT"/>
    <property type="match status" value="1"/>
</dbReference>
<dbReference type="CDD" id="cd04301">
    <property type="entry name" value="NAT_SF"/>
    <property type="match status" value="1"/>
</dbReference>